<gene>
    <name evidence="3" type="ORF">NCTC6754_06005</name>
</gene>
<evidence type="ECO:0000313" key="4">
    <source>
        <dbReference type="Proteomes" id="UP000269208"/>
    </source>
</evidence>
<dbReference type="Proteomes" id="UP000269208">
    <property type="component" value="Chromosome"/>
</dbReference>
<dbReference type="InterPro" id="IPR006894">
    <property type="entry name" value="HupH_Hydgase_express_prot_C"/>
</dbReference>
<reference evidence="3 4" key="1">
    <citation type="submission" date="2018-12" db="EMBL/GenBank/DDBJ databases">
        <authorList>
            <consortium name="Pathogen Informatics"/>
        </authorList>
    </citation>
    <scope>NUCLEOTIDE SEQUENCE [LARGE SCALE GENOMIC DNA]</scope>
    <source>
        <strain evidence="3 4">NCTC6754</strain>
    </source>
</reference>
<accession>A0A3S4IKU5</accession>
<evidence type="ECO:0000313" key="3">
    <source>
        <dbReference type="EMBL" id="VEB59603.1"/>
    </source>
</evidence>
<dbReference type="EMBL" id="LR134190">
    <property type="protein sequence ID" value="VEB59603.1"/>
    <property type="molecule type" value="Genomic_DNA"/>
</dbReference>
<name>A0A3S4IKU5_SALET</name>
<comment type="similarity">
    <text evidence="1">Belongs to the HupH/HyaF family.</text>
</comment>
<evidence type="ECO:0000259" key="2">
    <source>
        <dbReference type="Pfam" id="PF04809"/>
    </source>
</evidence>
<sequence length="56" mass="6437">MNGAFIAHEIAERVKQPVKEPHIINLTLLPVNDADREYLDHFLGEGCSAIFFTRIW</sequence>
<dbReference type="Pfam" id="PF04809">
    <property type="entry name" value="HupH_C"/>
    <property type="match status" value="1"/>
</dbReference>
<protein>
    <submittedName>
        <fullName evidence="3">Hydrogenase-1 operon protein HyaF2</fullName>
    </submittedName>
</protein>
<feature type="domain" description="HupH hydrogenase expression protein C-terminal" evidence="2">
    <location>
        <begin position="1"/>
        <end position="51"/>
    </location>
</feature>
<organism evidence="3 4">
    <name type="scientific">Salmonella enterica I</name>
    <dbReference type="NCBI Taxonomy" id="59201"/>
    <lineage>
        <taxon>Bacteria</taxon>
        <taxon>Pseudomonadati</taxon>
        <taxon>Pseudomonadota</taxon>
        <taxon>Gammaproteobacteria</taxon>
        <taxon>Enterobacterales</taxon>
        <taxon>Enterobacteriaceae</taxon>
        <taxon>Salmonella</taxon>
    </lineage>
</organism>
<dbReference type="InterPro" id="IPR038527">
    <property type="entry name" value="HupH_C_sf"/>
</dbReference>
<dbReference type="Gene3D" id="3.30.1370.140">
    <property type="entry name" value="HupH hydrogenase expression protein, C-terminal domain"/>
    <property type="match status" value="1"/>
</dbReference>
<proteinExistence type="inferred from homology"/>
<evidence type="ECO:0000256" key="1">
    <source>
        <dbReference type="ARBA" id="ARBA00010832"/>
    </source>
</evidence>
<dbReference type="AlphaFoldDB" id="A0A3S4IKU5"/>